<protein>
    <recommendedName>
        <fullName evidence="2">5'-3' DNA helicase ZGRF1-like N-terminal domain-containing protein</fullName>
    </recommendedName>
</protein>
<evidence type="ECO:0000313" key="4">
    <source>
        <dbReference type="Proteomes" id="UP000054342"/>
    </source>
</evidence>
<feature type="domain" description="5'-3' DNA helicase ZGRF1-like N-terminal" evidence="2">
    <location>
        <begin position="27"/>
        <end position="107"/>
    </location>
</feature>
<dbReference type="PANTHER" id="PTHR28535">
    <property type="entry name" value="ZINC FINGER GRF-TYPE CONTAINING 1"/>
    <property type="match status" value="1"/>
</dbReference>
<evidence type="ECO:0000256" key="1">
    <source>
        <dbReference type="SAM" id="MobiDB-lite"/>
    </source>
</evidence>
<feature type="region of interest" description="Disordered" evidence="1">
    <location>
        <begin position="423"/>
        <end position="608"/>
    </location>
</feature>
<feature type="compositionally biased region" description="Low complexity" evidence="1">
    <location>
        <begin position="435"/>
        <end position="452"/>
    </location>
</feature>
<feature type="compositionally biased region" description="Polar residues" evidence="1">
    <location>
        <begin position="303"/>
        <end position="315"/>
    </location>
</feature>
<dbReference type="GO" id="GO:0005634">
    <property type="term" value="C:nucleus"/>
    <property type="evidence" value="ECO:0007669"/>
    <property type="project" value="TreeGrafter"/>
</dbReference>
<dbReference type="InterPro" id="IPR018838">
    <property type="entry name" value="ZGRF1-like_N"/>
</dbReference>
<sequence length="669" mass="73945">MIMVTATSLLRSTPTLTVAPTQNTARVHEFRCLYTRDLHKKAKKWHDGSLRFHTFNRRVMVYDDAKNYIGDLHYRQEEEFGEGVEIQLDRGVKVEVGDRLGETETDLAPILDRQRPEKARSQARQATGLTSRLNSSLSSQRPKSLLEVLGPSQGRLGRSRLPPQSPYEQRQAFSRPEPSEPSPKRRRLSNGKENQPNEVPKTIRPSRPCLPQPVRADRLVTLPARRTDIPVEPREVVDISSDEDIQQSRRKEAAAKPLPPTRPAKVIANPQSALRTTPSLENKNSSRGNNAKTPTVDLLALKTKTQSAARPSTEATPRRPRLSVKRNARLLLAQARPKPRLTFLLPCTKVQTMRRSSFTSSRTPSPEHDTVDSLPSCSPVEKLEDTDRPHSRNGLSMQPINTSSCSQIMADDQGLDSIDCSPLFVPREGNEKPRSPSASPFPSQEEFPFPGFIMEETSLGAHAPNIAPNDDPEAVAPGQEICDAARSPSVDAPSPNPVSPELRLEDSRPPPELGAGPRLTSTTRNFRRVFSENDAIEDDELHVPTQGGVESRSPLKILNNLSVRQSPVKSRSPKRLQRCASDTAALDSASPDHGAAEQEQSKGETGPWTSEEAFLLFDWWPSEVEKPGYWAAIAAKATGPALVSPAAISAYPTTITTARQFLRDDFNAL</sequence>
<feature type="region of interest" description="Disordered" evidence="1">
    <location>
        <begin position="354"/>
        <end position="400"/>
    </location>
</feature>
<accession>A0A0D2BYI0</accession>
<evidence type="ECO:0000313" key="3">
    <source>
        <dbReference type="EMBL" id="KIW57471.1"/>
    </source>
</evidence>
<dbReference type="GeneID" id="25327927"/>
<dbReference type="STRING" id="348802.A0A0D2BYI0"/>
<feature type="region of interest" description="Disordered" evidence="1">
    <location>
        <begin position="233"/>
        <end position="325"/>
    </location>
</feature>
<feature type="compositionally biased region" description="Basic and acidic residues" evidence="1">
    <location>
        <begin position="381"/>
        <end position="390"/>
    </location>
</feature>
<feature type="compositionally biased region" description="Polar residues" evidence="1">
    <location>
        <begin position="269"/>
        <end position="293"/>
    </location>
</feature>
<dbReference type="HOGENOM" id="CLU_413333_0_0_1"/>
<dbReference type="Proteomes" id="UP000054342">
    <property type="component" value="Unassembled WGS sequence"/>
</dbReference>
<gene>
    <name evidence="3" type="ORF">PV05_06019</name>
</gene>
<proteinExistence type="predicted"/>
<dbReference type="GO" id="GO:0035861">
    <property type="term" value="C:site of double-strand break"/>
    <property type="evidence" value="ECO:0007669"/>
    <property type="project" value="TreeGrafter"/>
</dbReference>
<dbReference type="InterPro" id="IPR052800">
    <property type="entry name" value="DNA_Repair_Helicase_ZGRF1"/>
</dbReference>
<feature type="compositionally biased region" description="Polar residues" evidence="1">
    <location>
        <begin position="122"/>
        <end position="142"/>
    </location>
</feature>
<dbReference type="GO" id="GO:0006302">
    <property type="term" value="P:double-strand break repair"/>
    <property type="evidence" value="ECO:0007669"/>
    <property type="project" value="TreeGrafter"/>
</dbReference>
<dbReference type="Pfam" id="PF10382">
    <property type="entry name" value="ZGRF1-like_N"/>
    <property type="match status" value="1"/>
</dbReference>
<feature type="compositionally biased region" description="Low complexity" evidence="1">
    <location>
        <begin position="354"/>
        <end position="364"/>
    </location>
</feature>
<dbReference type="PANTHER" id="PTHR28535:SF1">
    <property type="entry name" value="PROTEIN ZGRF1"/>
    <property type="match status" value="1"/>
</dbReference>
<feature type="compositionally biased region" description="Polar residues" evidence="1">
    <location>
        <begin position="559"/>
        <end position="569"/>
    </location>
</feature>
<feature type="region of interest" description="Disordered" evidence="1">
    <location>
        <begin position="105"/>
        <end position="217"/>
    </location>
</feature>
<dbReference type="AlphaFoldDB" id="A0A0D2BYI0"/>
<dbReference type="EMBL" id="KN847319">
    <property type="protein sequence ID" value="KIW57471.1"/>
    <property type="molecule type" value="Genomic_DNA"/>
</dbReference>
<name>A0A0D2BYI0_9EURO</name>
<reference evidence="3 4" key="1">
    <citation type="submission" date="2015-01" db="EMBL/GenBank/DDBJ databases">
        <title>The Genome Sequence of Exophiala xenobiotica CBS118157.</title>
        <authorList>
            <consortium name="The Broad Institute Genomics Platform"/>
            <person name="Cuomo C."/>
            <person name="de Hoog S."/>
            <person name="Gorbushina A."/>
            <person name="Stielow B."/>
            <person name="Teixiera M."/>
            <person name="Abouelleil A."/>
            <person name="Chapman S.B."/>
            <person name="Priest M."/>
            <person name="Young S.K."/>
            <person name="Wortman J."/>
            <person name="Nusbaum C."/>
            <person name="Birren B."/>
        </authorList>
    </citation>
    <scope>NUCLEOTIDE SEQUENCE [LARGE SCALE GENOMIC DNA]</scope>
    <source>
        <strain evidence="3 4">CBS 118157</strain>
    </source>
</reference>
<organism evidence="3 4">
    <name type="scientific">Exophiala xenobiotica</name>
    <dbReference type="NCBI Taxonomy" id="348802"/>
    <lineage>
        <taxon>Eukaryota</taxon>
        <taxon>Fungi</taxon>
        <taxon>Dikarya</taxon>
        <taxon>Ascomycota</taxon>
        <taxon>Pezizomycotina</taxon>
        <taxon>Eurotiomycetes</taxon>
        <taxon>Chaetothyriomycetidae</taxon>
        <taxon>Chaetothyriales</taxon>
        <taxon>Herpotrichiellaceae</taxon>
        <taxon>Exophiala</taxon>
    </lineage>
</organism>
<keyword evidence="4" id="KW-1185">Reference proteome</keyword>
<evidence type="ECO:0000259" key="2">
    <source>
        <dbReference type="Pfam" id="PF10382"/>
    </source>
</evidence>
<dbReference type="OrthoDB" id="6513042at2759"/>
<dbReference type="RefSeq" id="XP_013318055.1">
    <property type="nucleotide sequence ID" value="XM_013462601.1"/>
</dbReference>